<protein>
    <submittedName>
        <fullName evidence="1">Uncharacterized protein</fullName>
    </submittedName>
</protein>
<gene>
    <name evidence="1" type="ORF">C8F04DRAFT_654442</name>
</gene>
<reference evidence="1" key="1">
    <citation type="submission" date="2023-03" db="EMBL/GenBank/DDBJ databases">
        <title>Massive genome expansion in bonnet fungi (Mycena s.s.) driven by repeated elements and novel gene families across ecological guilds.</title>
        <authorList>
            <consortium name="Lawrence Berkeley National Laboratory"/>
            <person name="Harder C.B."/>
            <person name="Miyauchi S."/>
            <person name="Viragh M."/>
            <person name="Kuo A."/>
            <person name="Thoen E."/>
            <person name="Andreopoulos B."/>
            <person name="Lu D."/>
            <person name="Skrede I."/>
            <person name="Drula E."/>
            <person name="Henrissat B."/>
            <person name="Morin E."/>
            <person name="Kohler A."/>
            <person name="Barry K."/>
            <person name="LaButti K."/>
            <person name="Morin E."/>
            <person name="Salamov A."/>
            <person name="Lipzen A."/>
            <person name="Mereny Z."/>
            <person name="Hegedus B."/>
            <person name="Baldrian P."/>
            <person name="Stursova M."/>
            <person name="Weitz H."/>
            <person name="Taylor A."/>
            <person name="Grigoriev I.V."/>
            <person name="Nagy L.G."/>
            <person name="Martin F."/>
            <person name="Kauserud H."/>
        </authorList>
    </citation>
    <scope>NUCLEOTIDE SEQUENCE</scope>
    <source>
        <strain evidence="1">CBHHK200</strain>
    </source>
</reference>
<dbReference type="SUPFAM" id="SSF81665">
    <property type="entry name" value="Calcium ATPase, transmembrane domain M"/>
    <property type="match status" value="1"/>
</dbReference>
<comment type="caution">
    <text evidence="1">The sequence shown here is derived from an EMBL/GenBank/DDBJ whole genome shotgun (WGS) entry which is preliminary data.</text>
</comment>
<dbReference type="Gene3D" id="1.20.1110.10">
    <property type="entry name" value="Calcium-transporting ATPase, transmembrane domain"/>
    <property type="match status" value="1"/>
</dbReference>
<proteinExistence type="predicted"/>
<dbReference type="InterPro" id="IPR023298">
    <property type="entry name" value="ATPase_P-typ_TM_dom_sf"/>
</dbReference>
<organism evidence="1 2">
    <name type="scientific">Mycena alexandri</name>
    <dbReference type="NCBI Taxonomy" id="1745969"/>
    <lineage>
        <taxon>Eukaryota</taxon>
        <taxon>Fungi</taxon>
        <taxon>Dikarya</taxon>
        <taxon>Basidiomycota</taxon>
        <taxon>Agaricomycotina</taxon>
        <taxon>Agaricomycetes</taxon>
        <taxon>Agaricomycetidae</taxon>
        <taxon>Agaricales</taxon>
        <taxon>Marasmiineae</taxon>
        <taxon>Mycenaceae</taxon>
        <taxon>Mycena</taxon>
    </lineage>
</organism>
<accession>A0AAD6X1R4</accession>
<evidence type="ECO:0000313" key="1">
    <source>
        <dbReference type="EMBL" id="KAJ7032540.1"/>
    </source>
</evidence>
<dbReference type="EMBL" id="JARJCM010000072">
    <property type="protein sequence ID" value="KAJ7032540.1"/>
    <property type="molecule type" value="Genomic_DNA"/>
</dbReference>
<name>A0AAD6X1R4_9AGAR</name>
<evidence type="ECO:0000313" key="2">
    <source>
        <dbReference type="Proteomes" id="UP001218188"/>
    </source>
</evidence>
<sequence length="102" mass="11355">MRARVGSCLVATGSYIVAEIWLLHAGFKSSCRRPPPIFGYKHPFSCSLRSHRPRQHPRPPYLRYPIAMPTVVSVTLGFAAKQLAKHNAIVTRITAVEELVCA</sequence>
<dbReference type="AlphaFoldDB" id="A0AAD6X1R4"/>
<dbReference type="Proteomes" id="UP001218188">
    <property type="component" value="Unassembled WGS sequence"/>
</dbReference>
<keyword evidence="2" id="KW-1185">Reference proteome</keyword>